<protein>
    <submittedName>
        <fullName evidence="2">Uncharacterized protein</fullName>
    </submittedName>
</protein>
<dbReference type="PANTHER" id="PTHR48048">
    <property type="entry name" value="GLYCOSYLTRANSFERASE"/>
    <property type="match status" value="1"/>
</dbReference>
<evidence type="ECO:0000256" key="1">
    <source>
        <dbReference type="SAM" id="MobiDB-lite"/>
    </source>
</evidence>
<dbReference type="AlphaFoldDB" id="A0A9R0R9F9"/>
<evidence type="ECO:0000313" key="3">
    <source>
        <dbReference type="Proteomes" id="UP000324705"/>
    </source>
</evidence>
<dbReference type="Gene3D" id="3.40.50.2000">
    <property type="entry name" value="Glycogen Phosphorylase B"/>
    <property type="match status" value="1"/>
</dbReference>
<dbReference type="InterPro" id="IPR050481">
    <property type="entry name" value="UDP-glycosyltransf_plant"/>
</dbReference>
<evidence type="ECO:0000313" key="2">
    <source>
        <dbReference type="EMBL" id="VAH56363.1"/>
    </source>
</evidence>
<feature type="region of interest" description="Disordered" evidence="1">
    <location>
        <begin position="107"/>
        <end position="128"/>
    </location>
</feature>
<dbReference type="EMBL" id="LT934115">
    <property type="protein sequence ID" value="VAH56363.1"/>
    <property type="molecule type" value="Genomic_DNA"/>
</dbReference>
<dbReference type="SUPFAM" id="SSF53756">
    <property type="entry name" value="UDP-Glycosyltransferase/glycogen phosphorylase"/>
    <property type="match status" value="1"/>
</dbReference>
<organism evidence="2 3">
    <name type="scientific">Triticum turgidum subsp. durum</name>
    <name type="common">Durum wheat</name>
    <name type="synonym">Triticum durum</name>
    <dbReference type="NCBI Taxonomy" id="4567"/>
    <lineage>
        <taxon>Eukaryota</taxon>
        <taxon>Viridiplantae</taxon>
        <taxon>Streptophyta</taxon>
        <taxon>Embryophyta</taxon>
        <taxon>Tracheophyta</taxon>
        <taxon>Spermatophyta</taxon>
        <taxon>Magnoliopsida</taxon>
        <taxon>Liliopsida</taxon>
        <taxon>Poales</taxon>
        <taxon>Poaceae</taxon>
        <taxon>BOP clade</taxon>
        <taxon>Pooideae</taxon>
        <taxon>Triticodae</taxon>
        <taxon>Triticeae</taxon>
        <taxon>Triticinae</taxon>
        <taxon>Triticum</taxon>
    </lineage>
</organism>
<dbReference type="GO" id="GO:0035251">
    <property type="term" value="F:UDP-glucosyltransferase activity"/>
    <property type="evidence" value="ECO:0007669"/>
    <property type="project" value="InterPro"/>
</dbReference>
<dbReference type="Proteomes" id="UP000324705">
    <property type="component" value="Chromosome 3A"/>
</dbReference>
<keyword evidence="3" id="KW-1185">Reference proteome</keyword>
<accession>A0A9R0R9F9</accession>
<gene>
    <name evidence="2" type="ORF">TRITD_3Av1G014560</name>
</gene>
<reference evidence="2 3" key="1">
    <citation type="submission" date="2017-09" db="EMBL/GenBank/DDBJ databases">
        <authorList>
            <consortium name="International Durum Wheat Genome Sequencing Consortium (IDWGSC)"/>
            <person name="Milanesi L."/>
        </authorList>
    </citation>
    <scope>NUCLEOTIDE SEQUENCE [LARGE SCALE GENOMIC DNA]</scope>
    <source>
        <strain evidence="3">cv. Svevo</strain>
    </source>
</reference>
<proteinExistence type="predicted"/>
<dbReference type="PANTHER" id="PTHR48048:SF95">
    <property type="entry name" value="GLYCOSYLTRANSFERASE"/>
    <property type="match status" value="1"/>
</dbReference>
<dbReference type="Gramene" id="TRITD3Av1G014560.1">
    <property type="protein sequence ID" value="TRITD3Av1G014560.1"/>
    <property type="gene ID" value="TRITD3Av1G014560"/>
</dbReference>
<sequence>MAIGLEASRQRFLWVVRSPPSDDTKIEPDLDVLLPKGFLERTKGRGLVVKSWKPWAGGCTSTTSSSPSQPHRISYPGLVPAHPPVASEEGGRRCCCRRIDDQQFNGEGTCDTHDGPSHQQGQPQPMCHAERRGVGSVDAAVAARHRDGRCHKYLDI</sequence>
<name>A0A9R0R9F9_TRITD</name>